<dbReference type="GO" id="GO:0000978">
    <property type="term" value="F:RNA polymerase II cis-regulatory region sequence-specific DNA binding"/>
    <property type="evidence" value="ECO:0007669"/>
    <property type="project" value="TreeGrafter"/>
</dbReference>
<dbReference type="EMBL" id="MLAK01000885">
    <property type="protein sequence ID" value="OHT02021.1"/>
    <property type="molecule type" value="Genomic_DNA"/>
</dbReference>
<evidence type="ECO:0000259" key="2">
    <source>
        <dbReference type="PROSITE" id="PS50090"/>
    </source>
</evidence>
<feature type="domain" description="Myb-like" evidence="2">
    <location>
        <begin position="138"/>
        <end position="188"/>
    </location>
</feature>
<dbReference type="RefSeq" id="XP_068355157.1">
    <property type="nucleotide sequence ID" value="XM_068507660.1"/>
</dbReference>
<feature type="domain" description="HTH myb-type" evidence="3">
    <location>
        <begin position="91"/>
        <end position="141"/>
    </location>
</feature>
<dbReference type="SUPFAM" id="SSF46689">
    <property type="entry name" value="Homeodomain-like"/>
    <property type="match status" value="1"/>
</dbReference>
<dbReference type="Proteomes" id="UP000179807">
    <property type="component" value="Unassembled WGS sequence"/>
</dbReference>
<name>A0A1J4JXL7_9EUKA</name>
<evidence type="ECO:0000313" key="5">
    <source>
        <dbReference type="Proteomes" id="UP000179807"/>
    </source>
</evidence>
<dbReference type="OrthoDB" id="2143914at2759"/>
<gene>
    <name evidence="4" type="ORF">TRFO_30980</name>
</gene>
<comment type="caution">
    <text evidence="4">The sequence shown here is derived from an EMBL/GenBank/DDBJ whole genome shotgun (WGS) entry which is preliminary data.</text>
</comment>
<proteinExistence type="predicted"/>
<reference evidence="4" key="1">
    <citation type="submission" date="2016-10" db="EMBL/GenBank/DDBJ databases">
        <authorList>
            <person name="Benchimol M."/>
            <person name="Almeida L.G."/>
            <person name="Vasconcelos A.T."/>
            <person name="Perreira-Neves A."/>
            <person name="Rosa I.A."/>
            <person name="Tasca T."/>
            <person name="Bogo M.R."/>
            <person name="de Souza W."/>
        </authorList>
    </citation>
    <scope>NUCLEOTIDE SEQUENCE [LARGE SCALE GENOMIC DNA]</scope>
    <source>
        <strain evidence="4">K</strain>
    </source>
</reference>
<feature type="domain" description="Myb-like" evidence="2">
    <location>
        <begin position="87"/>
        <end position="137"/>
    </location>
</feature>
<accession>A0A1J4JXL7</accession>
<dbReference type="SMART" id="SM00717">
    <property type="entry name" value="SANT"/>
    <property type="match status" value="2"/>
</dbReference>
<feature type="region of interest" description="Disordered" evidence="1">
    <location>
        <begin position="69"/>
        <end position="96"/>
    </location>
</feature>
<dbReference type="GeneID" id="94842364"/>
<dbReference type="AlphaFoldDB" id="A0A1J4JXL7"/>
<dbReference type="PROSITE" id="PS51294">
    <property type="entry name" value="HTH_MYB"/>
    <property type="match status" value="1"/>
</dbReference>
<dbReference type="GO" id="GO:0005634">
    <property type="term" value="C:nucleus"/>
    <property type="evidence" value="ECO:0007669"/>
    <property type="project" value="TreeGrafter"/>
</dbReference>
<evidence type="ECO:0000256" key="1">
    <source>
        <dbReference type="SAM" id="MobiDB-lite"/>
    </source>
</evidence>
<evidence type="ECO:0000313" key="4">
    <source>
        <dbReference type="EMBL" id="OHT02021.1"/>
    </source>
</evidence>
<dbReference type="Gene3D" id="1.10.10.60">
    <property type="entry name" value="Homeodomain-like"/>
    <property type="match status" value="2"/>
</dbReference>
<feature type="compositionally biased region" description="Basic residues" evidence="1">
    <location>
        <begin position="76"/>
        <end position="94"/>
    </location>
</feature>
<protein>
    <submittedName>
        <fullName evidence="4">Myb-like DNA-binding domain containing protein</fullName>
    </submittedName>
</protein>
<dbReference type="InterPro" id="IPR050560">
    <property type="entry name" value="MYB_TF"/>
</dbReference>
<sequence>MFQFPYIPLASNGKIDEKHLTLVQKSPIKGTTRANNVQHHTVTITPNHNNGSNAHLKKDSNMIVVVSPSQGEKPKKEKKTIKTAKKPIKQKRHKFTEEEDKEIKRYVKEYGKNWKAISEQMPHLLPRQIRERYIFYLDPSISNSEWDEKSERMLLDLVETYGTTWTTINAFFPKQSLINIKNQWQKMQRHYQKSEKTLPQFIEEKLVQERVMKAFEEIDYPIFQDYHLFDDDLKLSIDIPQIDISEWFF</sequence>
<dbReference type="CDD" id="cd00167">
    <property type="entry name" value="SANT"/>
    <property type="match status" value="2"/>
</dbReference>
<dbReference type="PROSITE" id="PS50090">
    <property type="entry name" value="MYB_LIKE"/>
    <property type="match status" value="2"/>
</dbReference>
<dbReference type="InterPro" id="IPR001005">
    <property type="entry name" value="SANT/Myb"/>
</dbReference>
<dbReference type="InterPro" id="IPR017930">
    <property type="entry name" value="Myb_dom"/>
</dbReference>
<dbReference type="Pfam" id="PF13921">
    <property type="entry name" value="Myb_DNA-bind_6"/>
    <property type="match status" value="1"/>
</dbReference>
<organism evidence="4 5">
    <name type="scientific">Tritrichomonas foetus</name>
    <dbReference type="NCBI Taxonomy" id="1144522"/>
    <lineage>
        <taxon>Eukaryota</taxon>
        <taxon>Metamonada</taxon>
        <taxon>Parabasalia</taxon>
        <taxon>Tritrichomonadida</taxon>
        <taxon>Tritrichomonadidae</taxon>
        <taxon>Tritrichomonas</taxon>
    </lineage>
</organism>
<evidence type="ECO:0000259" key="3">
    <source>
        <dbReference type="PROSITE" id="PS51294"/>
    </source>
</evidence>
<dbReference type="InterPro" id="IPR009057">
    <property type="entry name" value="Homeodomain-like_sf"/>
</dbReference>
<keyword evidence="5" id="KW-1185">Reference proteome</keyword>
<dbReference type="GO" id="GO:0000981">
    <property type="term" value="F:DNA-binding transcription factor activity, RNA polymerase II-specific"/>
    <property type="evidence" value="ECO:0007669"/>
    <property type="project" value="TreeGrafter"/>
</dbReference>
<dbReference type="PANTHER" id="PTHR45614">
    <property type="entry name" value="MYB PROTEIN-RELATED"/>
    <property type="match status" value="1"/>
</dbReference>
<dbReference type="VEuPathDB" id="TrichDB:TRFO_30980"/>
<dbReference type="PANTHER" id="PTHR45614:SF253">
    <property type="entry name" value="CHROMOSOME UNDETERMINED SCAFFOLD_38, WHOLE GENOME SHOTGUN SEQUENCE"/>
    <property type="match status" value="1"/>
</dbReference>